<evidence type="ECO:0000256" key="1">
    <source>
        <dbReference type="SAM" id="Phobius"/>
    </source>
</evidence>
<accession>A0A2P1CMJ4</accession>
<feature type="transmembrane region" description="Helical" evidence="1">
    <location>
        <begin position="79"/>
        <end position="97"/>
    </location>
</feature>
<feature type="transmembrane region" description="Helical" evidence="1">
    <location>
        <begin position="48"/>
        <end position="67"/>
    </location>
</feature>
<name>A0A2P1CMJ4_9HEMI</name>
<keyword evidence="2" id="KW-0496">Mitochondrion</keyword>
<dbReference type="GeneID" id="79575348"/>
<geneLocation type="mitochondrion" evidence="2"/>
<keyword evidence="1" id="KW-0812">Transmembrane</keyword>
<dbReference type="EMBL" id="MF173921">
    <property type="protein sequence ID" value="AVJ52563.1"/>
    <property type="molecule type" value="Genomic_DNA"/>
</dbReference>
<organism evidence="2">
    <name type="scientific">Bannacoris arboreus</name>
    <dbReference type="NCBI Taxonomy" id="1837149"/>
    <lineage>
        <taxon>Eukaryota</taxon>
        <taxon>Metazoa</taxon>
        <taxon>Ecdysozoa</taxon>
        <taxon>Arthropoda</taxon>
        <taxon>Hexapoda</taxon>
        <taxon>Insecta</taxon>
        <taxon>Pterygota</taxon>
        <taxon>Neoptera</taxon>
        <taxon>Paraneoptera</taxon>
        <taxon>Hemiptera</taxon>
        <taxon>Heteroptera</taxon>
        <taxon>Panheteroptera</taxon>
        <taxon>Pentatomomorpha</taxon>
        <taxon>Pentatomoidea</taxon>
        <taxon>Urostylididae</taxon>
        <taxon>Bannacoris</taxon>
    </lineage>
</organism>
<sequence length="159" mass="18318">MTIILTIFLINTMLFMMLNHPLSMGGMVIIQTIMASLMTLMIASTAMFPLILLIIMTSGMLVLFIYMSSVASNEKMKSSWKLFFSYMIISGLMYIIMPEMSNMHGNYFNIYIKNEEINLLKLFSYPSHYIIIMMVLYLMLTMIIVSFIATIKEGPLRTK</sequence>
<gene>
    <name evidence="2" type="primary">ND6</name>
</gene>
<keyword evidence="1" id="KW-1133">Transmembrane helix</keyword>
<feature type="transmembrane region" description="Helical" evidence="1">
    <location>
        <begin position="129"/>
        <end position="151"/>
    </location>
</feature>
<dbReference type="CTD" id="4541"/>
<dbReference type="RefSeq" id="YP_010736644.1">
    <property type="nucleotide sequence ID" value="NC_072980.1"/>
</dbReference>
<evidence type="ECO:0000313" key="2">
    <source>
        <dbReference type="EMBL" id="AVJ52563.1"/>
    </source>
</evidence>
<proteinExistence type="predicted"/>
<dbReference type="AlphaFoldDB" id="A0A2P1CMJ4"/>
<protein>
    <submittedName>
        <fullName evidence="2">NADH dehydrogenase subunit 6</fullName>
    </submittedName>
</protein>
<keyword evidence="1" id="KW-0472">Membrane</keyword>
<reference evidence="2" key="1">
    <citation type="journal article" date="2018" name="Cladistics">
        <title>Phylogeny and the colourful history of jewel bugs (Insecta: Hemiptera: Scutelleridae).</title>
        <authorList>
            <person name="Wu Y."/>
            <person name="Redei D."/>
            <person name="Eger J."/>
            <person name="Wang Y."/>
            <person name="Wu H."/>
            <person name="Carapezza A."/>
            <person name="Kment P."/>
            <person name="Cai B."/>
            <person name="Sun X."/>
            <person name="Guo P."/>
            <person name="Luo J."/>
            <person name="Xie Q."/>
        </authorList>
    </citation>
    <scope>NUCLEOTIDE SEQUENCE</scope>
</reference>